<dbReference type="AlphaFoldDB" id="A0A2Q4TJU0"/>
<keyword evidence="2" id="KW-1185">Reference proteome</keyword>
<dbReference type="EnsemblMetazoa" id="CJA42805.1">
    <property type="protein sequence ID" value="CJA42805.1"/>
    <property type="gene ID" value="WBGene00218653"/>
</dbReference>
<name>A0A2Q4TJU0_CAEJA</name>
<organism evidence="1 2">
    <name type="scientific">Caenorhabditis japonica</name>
    <dbReference type="NCBI Taxonomy" id="281687"/>
    <lineage>
        <taxon>Eukaryota</taxon>
        <taxon>Metazoa</taxon>
        <taxon>Ecdysozoa</taxon>
        <taxon>Nematoda</taxon>
        <taxon>Chromadorea</taxon>
        <taxon>Rhabditida</taxon>
        <taxon>Rhabditina</taxon>
        <taxon>Rhabditomorpha</taxon>
        <taxon>Rhabditoidea</taxon>
        <taxon>Rhabditidae</taxon>
        <taxon>Peloderinae</taxon>
        <taxon>Caenorhabditis</taxon>
    </lineage>
</organism>
<dbReference type="InParanoid" id="A0A2Q4TJU0"/>
<sequence>MDPHVLLLIKKPDQLPRQQPLHHQDRLHTHRNERKPFFSLHELVLFYPLTSPFISIYHHCIMCLRLSLSYLNFVLISIDVNYSYLC</sequence>
<proteinExistence type="predicted"/>
<dbReference type="Proteomes" id="UP000005237">
    <property type="component" value="Unassembled WGS sequence"/>
</dbReference>
<reference evidence="2" key="1">
    <citation type="submission" date="2010-08" db="EMBL/GenBank/DDBJ databases">
        <authorList>
            <consortium name="Caenorhabditis japonica Sequencing Consortium"/>
            <person name="Wilson R.K."/>
        </authorList>
    </citation>
    <scope>NUCLEOTIDE SEQUENCE [LARGE SCALE GENOMIC DNA]</scope>
    <source>
        <strain evidence="2">DF5081</strain>
    </source>
</reference>
<reference evidence="1" key="2">
    <citation type="submission" date="2022-06" db="UniProtKB">
        <authorList>
            <consortium name="EnsemblMetazoa"/>
        </authorList>
    </citation>
    <scope>IDENTIFICATION</scope>
    <source>
        <strain evidence="1">DF5081</strain>
    </source>
</reference>
<evidence type="ECO:0000313" key="1">
    <source>
        <dbReference type="EnsemblMetazoa" id="CJA42805.1"/>
    </source>
</evidence>
<protein>
    <submittedName>
        <fullName evidence="1">Uncharacterized protein</fullName>
    </submittedName>
</protein>
<accession>A0A2Q4TJU0</accession>
<dbReference type="EnsemblMetazoa" id="CJA39168.1">
    <property type="protein sequence ID" value="CJA39168.1"/>
    <property type="gene ID" value="WBGene00215015"/>
</dbReference>
<evidence type="ECO:0000313" key="2">
    <source>
        <dbReference type="Proteomes" id="UP000005237"/>
    </source>
</evidence>